<dbReference type="SUPFAM" id="SSF54495">
    <property type="entry name" value="UBC-like"/>
    <property type="match status" value="1"/>
</dbReference>
<proteinExistence type="predicted"/>
<name>A0AAW1DQK3_9HEMI</name>
<dbReference type="Gene3D" id="3.10.110.10">
    <property type="entry name" value="Ubiquitin Conjugating Enzyme"/>
    <property type="match status" value="1"/>
</dbReference>
<dbReference type="InterPro" id="IPR050113">
    <property type="entry name" value="Ub_conjugating_enzyme"/>
</dbReference>
<dbReference type="Pfam" id="PF00179">
    <property type="entry name" value="UQ_con"/>
    <property type="match status" value="1"/>
</dbReference>
<dbReference type="AlphaFoldDB" id="A0AAW1DQK3"/>
<dbReference type="InterPro" id="IPR016135">
    <property type="entry name" value="UBQ-conjugating_enzyme/RWD"/>
</dbReference>
<evidence type="ECO:0000259" key="1">
    <source>
        <dbReference type="PROSITE" id="PS50127"/>
    </source>
</evidence>
<accession>A0AAW1DQK3</accession>
<dbReference type="CDD" id="cd23814">
    <property type="entry name" value="UEV_AKTIP"/>
    <property type="match status" value="1"/>
</dbReference>
<comment type="caution">
    <text evidence="2">The sequence shown here is derived from an EMBL/GenBank/DDBJ whole genome shotgun (WGS) entry which is preliminary data.</text>
</comment>
<dbReference type="PANTHER" id="PTHR24067">
    <property type="entry name" value="UBIQUITIN-CONJUGATING ENZYME E2"/>
    <property type="match status" value="1"/>
</dbReference>
<dbReference type="EMBL" id="JAPXFL010000002">
    <property type="protein sequence ID" value="KAK9511272.1"/>
    <property type="molecule type" value="Genomic_DNA"/>
</dbReference>
<sequence length="281" mass="32375">MAAKSQITVLSEKSESENLQRHGSIRKVLHSLVGNDSLLGISARMLDRPKQCRVEDDLHPYQDYLREYALISEYKMLCQHHIPGLYMIPSANAGHVWFGVLFVRSGLYKGGIFRFTLLISDNFPDSTPPRVIFENKIFHPCINEETQELNVSSVFNIWCENENHVWQVLQYTSKIFYEIPTENSVNLIAADLYNSDIEKYKELVGESIESSKQSLFKRNLSDDAHYFRFEEFNETLHYDARVTLKSGQCRTNSISKRALSWINEGTLKPCSISAESIAMYK</sequence>
<dbReference type="PROSITE" id="PS50127">
    <property type="entry name" value="UBC_2"/>
    <property type="match status" value="1"/>
</dbReference>
<organism evidence="2 3">
    <name type="scientific">Rhynocoris fuscipes</name>
    <dbReference type="NCBI Taxonomy" id="488301"/>
    <lineage>
        <taxon>Eukaryota</taxon>
        <taxon>Metazoa</taxon>
        <taxon>Ecdysozoa</taxon>
        <taxon>Arthropoda</taxon>
        <taxon>Hexapoda</taxon>
        <taxon>Insecta</taxon>
        <taxon>Pterygota</taxon>
        <taxon>Neoptera</taxon>
        <taxon>Paraneoptera</taxon>
        <taxon>Hemiptera</taxon>
        <taxon>Heteroptera</taxon>
        <taxon>Panheteroptera</taxon>
        <taxon>Cimicomorpha</taxon>
        <taxon>Reduviidae</taxon>
        <taxon>Harpactorinae</taxon>
        <taxon>Harpactorini</taxon>
        <taxon>Rhynocoris</taxon>
    </lineage>
</organism>
<dbReference type="Proteomes" id="UP001461498">
    <property type="component" value="Unassembled WGS sequence"/>
</dbReference>
<evidence type="ECO:0000313" key="3">
    <source>
        <dbReference type="Proteomes" id="UP001461498"/>
    </source>
</evidence>
<gene>
    <name evidence="2" type="ORF">O3M35_005858</name>
</gene>
<dbReference type="InterPro" id="IPR000608">
    <property type="entry name" value="UBC"/>
</dbReference>
<keyword evidence="3" id="KW-1185">Reference proteome</keyword>
<dbReference type="SMART" id="SM00212">
    <property type="entry name" value="UBCc"/>
    <property type="match status" value="1"/>
</dbReference>
<protein>
    <recommendedName>
        <fullName evidence="1">UBC core domain-containing protein</fullName>
    </recommendedName>
</protein>
<reference evidence="2 3" key="1">
    <citation type="submission" date="2022-12" db="EMBL/GenBank/DDBJ databases">
        <title>Chromosome-level genome assembly of true bugs.</title>
        <authorList>
            <person name="Ma L."/>
            <person name="Li H."/>
        </authorList>
    </citation>
    <scope>NUCLEOTIDE SEQUENCE [LARGE SCALE GENOMIC DNA]</scope>
    <source>
        <strain evidence="2">Lab_2022b</strain>
    </source>
</reference>
<evidence type="ECO:0000313" key="2">
    <source>
        <dbReference type="EMBL" id="KAK9511272.1"/>
    </source>
</evidence>
<feature type="domain" description="UBC core" evidence="1">
    <location>
        <begin position="65"/>
        <end position="213"/>
    </location>
</feature>